<feature type="repeat" description="PPR" evidence="2">
    <location>
        <begin position="333"/>
        <end position="367"/>
    </location>
</feature>
<reference evidence="5 6" key="1">
    <citation type="journal article" date="2024" name="Nat. Commun.">
        <title>Phylogenomics reveals the evolutionary origins of lichenization in chlorophyte algae.</title>
        <authorList>
            <person name="Puginier C."/>
            <person name="Libourel C."/>
            <person name="Otte J."/>
            <person name="Skaloud P."/>
            <person name="Haon M."/>
            <person name="Grisel S."/>
            <person name="Petersen M."/>
            <person name="Berrin J.G."/>
            <person name="Delaux P.M."/>
            <person name="Dal Grande F."/>
            <person name="Keller J."/>
        </authorList>
    </citation>
    <scope>NUCLEOTIDE SEQUENCE [LARGE SCALE GENOMIC DNA]</scope>
    <source>
        <strain evidence="5 6">SAG 2523</strain>
    </source>
</reference>
<evidence type="ECO:0000256" key="3">
    <source>
        <dbReference type="SAM" id="MobiDB-lite"/>
    </source>
</evidence>
<feature type="repeat" description="PPR" evidence="2">
    <location>
        <begin position="586"/>
        <end position="620"/>
    </location>
</feature>
<dbReference type="EMBL" id="JALJOV010000014">
    <property type="protein sequence ID" value="KAK9868727.1"/>
    <property type="molecule type" value="Genomic_DNA"/>
</dbReference>
<dbReference type="SUPFAM" id="SSF48452">
    <property type="entry name" value="TPR-like"/>
    <property type="match status" value="2"/>
</dbReference>
<evidence type="ECO:0000256" key="1">
    <source>
        <dbReference type="ARBA" id="ARBA00022737"/>
    </source>
</evidence>
<evidence type="ECO:0000259" key="4">
    <source>
        <dbReference type="Pfam" id="PF23276"/>
    </source>
</evidence>
<evidence type="ECO:0000313" key="6">
    <source>
        <dbReference type="Proteomes" id="UP001485043"/>
    </source>
</evidence>
<dbReference type="NCBIfam" id="TIGR00756">
    <property type="entry name" value="PPR"/>
    <property type="match status" value="5"/>
</dbReference>
<dbReference type="InterPro" id="IPR011990">
    <property type="entry name" value="TPR-like_helical_dom_sf"/>
</dbReference>
<accession>A0AAW1TKJ8</accession>
<dbReference type="Pfam" id="PF23276">
    <property type="entry name" value="TPR_24"/>
    <property type="match status" value="1"/>
</dbReference>
<feature type="repeat" description="PPR" evidence="2">
    <location>
        <begin position="476"/>
        <end position="506"/>
    </location>
</feature>
<comment type="caution">
    <text evidence="5">The sequence shown here is derived from an EMBL/GenBank/DDBJ whole genome shotgun (WGS) entry which is preliminary data.</text>
</comment>
<dbReference type="InterPro" id="IPR002885">
    <property type="entry name" value="PPR_rpt"/>
</dbReference>
<protein>
    <recommendedName>
        <fullName evidence="4">Pentatricopeptide repeat-containing protein-mitochondrial domain-containing protein</fullName>
    </recommendedName>
</protein>
<feature type="region of interest" description="Disordered" evidence="3">
    <location>
        <begin position="44"/>
        <end position="64"/>
    </location>
</feature>
<sequence>MQALRICIQHQSQQSCLLQYHALSLTCKVLRSQLQILDCQSSGRLSPAQRPLRRGRPQRGVKPGVVQTPAQPEVVLDLPSVDCRETFQKALVLQDWPQALQVFKQNTRDILATATPMALQSLVQGLSRAQCAMDAMEVYDVCKQASVTFNRKTYENLISAAVKAVDPAGALGIFRDCQAAGHQPNRGVHCQLMSALAKAHRPHGWRLAQAAYQLWQELLSSGQPLDAAAFRAGMHACTMTDRLEEARGLLDTMAAAGHPPDVRAFNILLKGCSLEGASGLDLMAAVLDTMEKAGVERSPVTQNTLVDAYVRAGRLEDAKRVGREAMEGGQPLDVWGHSTLIKGSLQAGDLKGAHDLLHQMQRLGVPPNVVTFTTLLDGYVKAGDLAAARRLWSEMRRCGVLPNAATFNTLLAGLAASPEPEPLRAVYELYGQMETYKVRPTVDTYNTLLKACMQHGETKQAMAIFKRLRQSRRGPDVVTYTTLINGFSDAGRPAAAVRAFEEMESDPNVKPDVACINAMVDALQRLGDMAAAEAYLSQAAQLAQQQGQPPPIEAYGAVIEGYAKQLDAEAALGVLKDFFELGGEADSRMYDIVVDVCVRTQKFQRALQVMKTMESQGQPVDKQRIKRRLEQVFRRQSKVQRASHRHMPSTNENLERLKFWLGLENRYYS</sequence>
<feature type="repeat" description="PPR" evidence="2">
    <location>
        <begin position="441"/>
        <end position="475"/>
    </location>
</feature>
<dbReference type="PROSITE" id="PS51375">
    <property type="entry name" value="PPR"/>
    <property type="match status" value="6"/>
</dbReference>
<feature type="domain" description="Pentatricopeptide repeat-containing protein-mitochondrial" evidence="4">
    <location>
        <begin position="135"/>
        <end position="249"/>
    </location>
</feature>
<gene>
    <name evidence="5" type="ORF">WJX84_006572</name>
</gene>
<proteinExistence type="predicted"/>
<dbReference type="PANTHER" id="PTHR47942">
    <property type="entry name" value="TETRATRICOPEPTIDE REPEAT (TPR)-LIKE SUPERFAMILY PROTEIN-RELATED"/>
    <property type="match status" value="1"/>
</dbReference>
<dbReference type="Pfam" id="PF01535">
    <property type="entry name" value="PPR"/>
    <property type="match status" value="3"/>
</dbReference>
<evidence type="ECO:0000256" key="2">
    <source>
        <dbReference type="PROSITE-ProRule" id="PRU00708"/>
    </source>
</evidence>
<keyword evidence="1" id="KW-0677">Repeat</keyword>
<dbReference type="AlphaFoldDB" id="A0AAW1TKJ8"/>
<feature type="repeat" description="PPR" evidence="2">
    <location>
        <begin position="298"/>
        <end position="332"/>
    </location>
</feature>
<feature type="repeat" description="PPR" evidence="2">
    <location>
        <begin position="368"/>
        <end position="402"/>
    </location>
</feature>
<dbReference type="InterPro" id="IPR057027">
    <property type="entry name" value="TPR_mt"/>
</dbReference>
<dbReference type="InterPro" id="IPR051222">
    <property type="entry name" value="PPR/CCM1_RNA-binding"/>
</dbReference>
<dbReference type="PANTHER" id="PTHR47942:SF63">
    <property type="entry name" value="PENTATRICOPEPTIDE REPEAT-CONTAINING PROTEIN"/>
    <property type="match status" value="1"/>
</dbReference>
<dbReference type="Pfam" id="PF13041">
    <property type="entry name" value="PPR_2"/>
    <property type="match status" value="2"/>
</dbReference>
<name>A0AAW1TKJ8_9CHLO</name>
<dbReference type="Proteomes" id="UP001485043">
    <property type="component" value="Unassembled WGS sequence"/>
</dbReference>
<dbReference type="Gene3D" id="1.25.40.10">
    <property type="entry name" value="Tetratricopeptide repeat domain"/>
    <property type="match status" value="5"/>
</dbReference>
<keyword evidence="6" id="KW-1185">Reference proteome</keyword>
<organism evidence="5 6">
    <name type="scientific">Apatococcus fuscideae</name>
    <dbReference type="NCBI Taxonomy" id="2026836"/>
    <lineage>
        <taxon>Eukaryota</taxon>
        <taxon>Viridiplantae</taxon>
        <taxon>Chlorophyta</taxon>
        <taxon>core chlorophytes</taxon>
        <taxon>Trebouxiophyceae</taxon>
        <taxon>Chlorellales</taxon>
        <taxon>Chlorellaceae</taxon>
        <taxon>Apatococcus</taxon>
    </lineage>
</organism>
<evidence type="ECO:0000313" key="5">
    <source>
        <dbReference type="EMBL" id="KAK9868727.1"/>
    </source>
</evidence>